<sequence length="234" mass="25781">MPVIHVRSESEYETVLTKAADKLVIVDFTAKWCGPCQKIAPIYEELSNKYRNSIFLKVDVDDTQEIAMANNVSAMPTFIFLRQKKELDRVRGADPDALEQRIKKLGGPAGQPSFTGEGRRLGAEDNNLSVEANSSTSGSSVSVESAQRAMGVDESKPVTKINVRMADGSKSTVTLNLSQPVSSIREFICAIRPDQASKSFVIMTTFPSKVYENEEISIEEAKLMNAVVVQKMKK</sequence>
<dbReference type="PROSITE" id="PS51352">
    <property type="entry name" value="THIOREDOXIN_2"/>
    <property type="match status" value="1"/>
</dbReference>
<evidence type="ECO:0000256" key="1">
    <source>
        <dbReference type="ARBA" id="ARBA00023157"/>
    </source>
</evidence>
<dbReference type="Pfam" id="PF00085">
    <property type="entry name" value="Thioredoxin"/>
    <property type="match status" value="1"/>
</dbReference>
<evidence type="ECO:0000313" key="5">
    <source>
        <dbReference type="EMBL" id="OXA55998.1"/>
    </source>
</evidence>
<dbReference type="CDD" id="cd02947">
    <property type="entry name" value="TRX_family"/>
    <property type="match status" value="1"/>
</dbReference>
<proteinExistence type="predicted"/>
<reference evidence="5 6" key="1">
    <citation type="submission" date="2015-12" db="EMBL/GenBank/DDBJ databases">
        <title>The genome of Folsomia candida.</title>
        <authorList>
            <person name="Faddeeva A."/>
            <person name="Derks M.F."/>
            <person name="Anvar Y."/>
            <person name="Smit S."/>
            <person name="Van Straalen N."/>
            <person name="Roelofs D."/>
        </authorList>
    </citation>
    <scope>NUCLEOTIDE SEQUENCE [LARGE SCALE GENOMIC DNA]</scope>
    <source>
        <strain evidence="5 6">VU population</strain>
        <tissue evidence="5">Whole body</tissue>
    </source>
</reference>
<dbReference type="InterPro" id="IPR036249">
    <property type="entry name" value="Thioredoxin-like_sf"/>
</dbReference>
<dbReference type="PROSITE" id="PS50033">
    <property type="entry name" value="UBX"/>
    <property type="match status" value="1"/>
</dbReference>
<dbReference type="FunFam" id="3.40.30.10:FF:000245">
    <property type="entry name" value="Thioredoxin"/>
    <property type="match status" value="1"/>
</dbReference>
<comment type="caution">
    <text evidence="5">The sequence shown here is derived from an EMBL/GenBank/DDBJ whole genome shotgun (WGS) entry which is preliminary data.</text>
</comment>
<organism evidence="5 6">
    <name type="scientific">Folsomia candida</name>
    <name type="common">Springtail</name>
    <dbReference type="NCBI Taxonomy" id="158441"/>
    <lineage>
        <taxon>Eukaryota</taxon>
        <taxon>Metazoa</taxon>
        <taxon>Ecdysozoa</taxon>
        <taxon>Arthropoda</taxon>
        <taxon>Hexapoda</taxon>
        <taxon>Collembola</taxon>
        <taxon>Entomobryomorpha</taxon>
        <taxon>Isotomoidea</taxon>
        <taxon>Isotomidae</taxon>
        <taxon>Proisotominae</taxon>
        <taxon>Folsomia</taxon>
    </lineage>
</organism>
<accession>A0A226EFG6</accession>
<keyword evidence="6" id="KW-1185">Reference proteome</keyword>
<dbReference type="InterPro" id="IPR017937">
    <property type="entry name" value="Thioredoxin_CS"/>
</dbReference>
<dbReference type="AlphaFoldDB" id="A0A226EFG6"/>
<dbReference type="CDD" id="cd01770">
    <property type="entry name" value="UBX_UBXN2"/>
    <property type="match status" value="1"/>
</dbReference>
<feature type="region of interest" description="Disordered" evidence="2">
    <location>
        <begin position="101"/>
        <end position="153"/>
    </location>
</feature>
<dbReference type="Proteomes" id="UP000198287">
    <property type="component" value="Unassembled WGS sequence"/>
</dbReference>
<dbReference type="SUPFAM" id="SSF52833">
    <property type="entry name" value="Thioredoxin-like"/>
    <property type="match status" value="1"/>
</dbReference>
<dbReference type="Gene3D" id="3.40.30.10">
    <property type="entry name" value="Glutaredoxin"/>
    <property type="match status" value="1"/>
</dbReference>
<dbReference type="PANTHER" id="PTHR46115">
    <property type="entry name" value="THIOREDOXIN-LIKE PROTEIN 1"/>
    <property type="match status" value="1"/>
</dbReference>
<dbReference type="InterPro" id="IPR029071">
    <property type="entry name" value="Ubiquitin-like_domsf"/>
</dbReference>
<dbReference type="PROSITE" id="PS00194">
    <property type="entry name" value="THIOREDOXIN_1"/>
    <property type="match status" value="1"/>
</dbReference>
<feature type="domain" description="Thioredoxin" evidence="4">
    <location>
        <begin position="1"/>
        <end position="107"/>
    </location>
</feature>
<evidence type="ECO:0000256" key="2">
    <source>
        <dbReference type="SAM" id="MobiDB-lite"/>
    </source>
</evidence>
<dbReference type="Gene3D" id="3.10.20.90">
    <property type="entry name" value="Phosphatidylinositol 3-kinase Catalytic Subunit, Chain A, domain 1"/>
    <property type="match status" value="1"/>
</dbReference>
<evidence type="ECO:0000313" key="6">
    <source>
        <dbReference type="Proteomes" id="UP000198287"/>
    </source>
</evidence>
<name>A0A226EFG6_FOLCA</name>
<dbReference type="SUPFAM" id="SSF54236">
    <property type="entry name" value="Ubiquitin-like"/>
    <property type="match status" value="1"/>
</dbReference>
<dbReference type="Pfam" id="PF00789">
    <property type="entry name" value="UBX"/>
    <property type="match status" value="1"/>
</dbReference>
<dbReference type="InterPro" id="IPR013766">
    <property type="entry name" value="Thioredoxin_domain"/>
</dbReference>
<dbReference type="EMBL" id="LNIX01000004">
    <property type="protein sequence ID" value="OXA55998.1"/>
    <property type="molecule type" value="Genomic_DNA"/>
</dbReference>
<dbReference type="PRINTS" id="PR00421">
    <property type="entry name" value="THIOREDOXIN"/>
</dbReference>
<evidence type="ECO:0000259" key="3">
    <source>
        <dbReference type="PROSITE" id="PS50033"/>
    </source>
</evidence>
<feature type="compositionally biased region" description="Low complexity" evidence="2">
    <location>
        <begin position="129"/>
        <end position="146"/>
    </location>
</feature>
<feature type="domain" description="UBX" evidence="3">
    <location>
        <begin position="154"/>
        <end position="231"/>
    </location>
</feature>
<evidence type="ECO:0000259" key="4">
    <source>
        <dbReference type="PROSITE" id="PS51352"/>
    </source>
</evidence>
<dbReference type="OMA" id="EFICAIR"/>
<gene>
    <name evidence="5" type="ORF">Fcan01_09411</name>
</gene>
<dbReference type="STRING" id="158441.A0A226EFG6"/>
<keyword evidence="1" id="KW-1015">Disulfide bond</keyword>
<protein>
    <submittedName>
        <fullName evidence="5">Thioredoxin</fullName>
    </submittedName>
</protein>
<dbReference type="InterPro" id="IPR001012">
    <property type="entry name" value="UBX_dom"/>
</dbReference>